<protein>
    <recommendedName>
        <fullName evidence="4">ATP synthase subunit I</fullName>
    </recommendedName>
</protein>
<comment type="caution">
    <text evidence="2">The sequence shown here is derived from an EMBL/GenBank/DDBJ whole genome shotgun (WGS) entry which is preliminary data.</text>
</comment>
<keyword evidence="3" id="KW-1185">Reference proteome</keyword>
<dbReference type="Pfam" id="PF12966">
    <property type="entry name" value="AtpR"/>
    <property type="match status" value="1"/>
</dbReference>
<evidence type="ECO:0008006" key="4">
    <source>
        <dbReference type="Google" id="ProtNLM"/>
    </source>
</evidence>
<evidence type="ECO:0000313" key="3">
    <source>
        <dbReference type="Proteomes" id="UP000626220"/>
    </source>
</evidence>
<accession>A0A8J3H0L6</accession>
<gene>
    <name evidence="2" type="ORF">GCM10017056_35090</name>
</gene>
<keyword evidence="1" id="KW-1133">Transmembrane helix</keyword>
<feature type="transmembrane region" description="Helical" evidence="1">
    <location>
        <begin position="6"/>
        <end position="29"/>
    </location>
</feature>
<feature type="transmembrane region" description="Helical" evidence="1">
    <location>
        <begin position="66"/>
        <end position="83"/>
    </location>
</feature>
<organism evidence="2 3">
    <name type="scientific">Seohaeicola zhoushanensis</name>
    <dbReference type="NCBI Taxonomy" id="1569283"/>
    <lineage>
        <taxon>Bacteria</taxon>
        <taxon>Pseudomonadati</taxon>
        <taxon>Pseudomonadota</taxon>
        <taxon>Alphaproteobacteria</taxon>
        <taxon>Rhodobacterales</taxon>
        <taxon>Roseobacteraceae</taxon>
        <taxon>Seohaeicola</taxon>
    </lineage>
</organism>
<reference evidence="2" key="1">
    <citation type="journal article" date="2014" name="Int. J. Syst. Evol. Microbiol.">
        <title>Complete genome sequence of Corynebacterium casei LMG S-19264T (=DSM 44701T), isolated from a smear-ripened cheese.</title>
        <authorList>
            <consortium name="US DOE Joint Genome Institute (JGI-PGF)"/>
            <person name="Walter F."/>
            <person name="Albersmeier A."/>
            <person name="Kalinowski J."/>
            <person name="Ruckert C."/>
        </authorList>
    </citation>
    <scope>NUCLEOTIDE SEQUENCE</scope>
    <source>
        <strain evidence="2">KCTC 42650</strain>
    </source>
</reference>
<evidence type="ECO:0000256" key="1">
    <source>
        <dbReference type="SAM" id="Phobius"/>
    </source>
</evidence>
<name>A0A8J3H0L6_9RHOB</name>
<keyword evidence="1" id="KW-0472">Membrane</keyword>
<reference evidence="2" key="2">
    <citation type="submission" date="2020-09" db="EMBL/GenBank/DDBJ databases">
        <authorList>
            <person name="Sun Q."/>
            <person name="Kim S."/>
        </authorList>
    </citation>
    <scope>NUCLEOTIDE SEQUENCE</scope>
    <source>
        <strain evidence="2">KCTC 42650</strain>
    </source>
</reference>
<sequence>MTADPTFLAVMLAAALAGIAMGMFHFASLQRVTRLLVAGRPAAVGLQVARFALLGVFLWLCAKSGWPVLLAGALGVLAGRAYVLRRLG</sequence>
<dbReference type="RefSeq" id="WP_229864236.1">
    <property type="nucleotide sequence ID" value="NZ_BNCJ01000011.1"/>
</dbReference>
<dbReference type="InterPro" id="IPR017581">
    <property type="entry name" value="AtpR-like"/>
</dbReference>
<dbReference type="AlphaFoldDB" id="A0A8J3H0L6"/>
<dbReference type="Proteomes" id="UP000626220">
    <property type="component" value="Unassembled WGS sequence"/>
</dbReference>
<dbReference type="EMBL" id="BNCJ01000011">
    <property type="protein sequence ID" value="GHF60556.1"/>
    <property type="molecule type" value="Genomic_DNA"/>
</dbReference>
<proteinExistence type="predicted"/>
<evidence type="ECO:0000313" key="2">
    <source>
        <dbReference type="EMBL" id="GHF60556.1"/>
    </source>
</evidence>
<keyword evidence="1" id="KW-0812">Transmembrane</keyword>